<feature type="compositionally biased region" description="Basic and acidic residues" evidence="1">
    <location>
        <begin position="171"/>
        <end position="192"/>
    </location>
</feature>
<feature type="compositionally biased region" description="Polar residues" evidence="1">
    <location>
        <begin position="296"/>
        <end position="314"/>
    </location>
</feature>
<dbReference type="PANTHER" id="PTHR42068">
    <property type="entry name" value="YALI0B18964P"/>
    <property type="match status" value="1"/>
</dbReference>
<feature type="compositionally biased region" description="Polar residues" evidence="1">
    <location>
        <begin position="277"/>
        <end position="289"/>
    </location>
</feature>
<feature type="compositionally biased region" description="Basic and acidic residues" evidence="1">
    <location>
        <begin position="34"/>
        <end position="44"/>
    </location>
</feature>
<feature type="region of interest" description="Disordered" evidence="1">
    <location>
        <begin position="595"/>
        <end position="713"/>
    </location>
</feature>
<feature type="region of interest" description="Disordered" evidence="1">
    <location>
        <begin position="171"/>
        <end position="201"/>
    </location>
</feature>
<feature type="compositionally biased region" description="Basic residues" evidence="1">
    <location>
        <begin position="664"/>
        <end position="673"/>
    </location>
</feature>
<feature type="compositionally biased region" description="Polar residues" evidence="1">
    <location>
        <begin position="683"/>
        <end position="692"/>
    </location>
</feature>
<dbReference type="Proteomes" id="UP000277212">
    <property type="component" value="Unassembled WGS sequence"/>
</dbReference>
<dbReference type="AlphaFoldDB" id="A0A3M2S8A0"/>
<proteinExistence type="predicted"/>
<organism evidence="2 3">
    <name type="scientific">Fusarium kuroshium</name>
    <dbReference type="NCBI Taxonomy" id="2010991"/>
    <lineage>
        <taxon>Eukaryota</taxon>
        <taxon>Fungi</taxon>
        <taxon>Dikarya</taxon>
        <taxon>Ascomycota</taxon>
        <taxon>Pezizomycotina</taxon>
        <taxon>Sordariomycetes</taxon>
        <taxon>Hypocreomycetidae</taxon>
        <taxon>Hypocreales</taxon>
        <taxon>Nectriaceae</taxon>
        <taxon>Fusarium</taxon>
        <taxon>Fusarium solani species complex</taxon>
    </lineage>
</organism>
<feature type="region of interest" description="Disordered" evidence="1">
    <location>
        <begin position="224"/>
        <end position="355"/>
    </location>
</feature>
<protein>
    <submittedName>
        <fullName evidence="2">Uncharacterized protein</fullName>
    </submittedName>
</protein>
<gene>
    <name evidence="2" type="ORF">CDV36_006549</name>
</gene>
<comment type="caution">
    <text evidence="2">The sequence shown here is derived from an EMBL/GenBank/DDBJ whole genome shotgun (WGS) entry which is preliminary data.</text>
</comment>
<feature type="compositionally biased region" description="Polar residues" evidence="1">
    <location>
        <begin position="624"/>
        <end position="646"/>
    </location>
</feature>
<dbReference type="OrthoDB" id="5396252at2759"/>
<evidence type="ECO:0000256" key="1">
    <source>
        <dbReference type="SAM" id="MobiDB-lite"/>
    </source>
</evidence>
<dbReference type="EMBL" id="NKUJ01000100">
    <property type="protein sequence ID" value="RMJ13798.1"/>
    <property type="molecule type" value="Genomic_DNA"/>
</dbReference>
<keyword evidence="3" id="KW-1185">Reference proteome</keyword>
<sequence>MRQARSKRQGGYMDRGISALIVDTATLSRLEGDLPKTPELRIESDSTETDDDSFVTTSHPWTEPWNGQDLNIRLGHGCKAPFKTPPFIAIDDEDHDIIADKDDENLFRDSITKSRLLLAANRSITQRSLGRIEERTKPPRPPREPTVNNDLFHSSLPDRGKIMTAAQFESYREVKGRQDSSEADEECHRDGRDDDSDNEDQAEISKRYRNARKKQEAHITNYRKNMLKTTGDPNLLPTRSALSTPSPSQDDDVPLALLQVRRRPSESSRAPTRLGNPKSNPSLRSTIQQPVRRPSTARSIASQQPTRRPSTARSVASHHPPSRRPSTGQSKASQNPNSPLPVFARGLPHDPFGANNRNVPSGAVYPPQAQQSLYPGGLVSVIAIEQRDRAMRRRAQSRAPKMNQQQNPMHWGGGAPAYPYGQPTSMYGAPTMQQPQMRMSQAQPVPNIRTDVQSQIMQQTAQTLNSQLWLMQMMNCMNQQANPNFAPMPQQPWQGYNPMPQAMPQAMPQVNGFPVHPQAPVESFSTLPGYANAGMGPARMDYAAFQAAQQYRVNMSTHRPGTMYTPSIAPSERSNAGLPSRYRAGTVYTPSIAPSERSTVGLPSRYRPVSKAASQRGVEGNTPIKDTNSINSYMGATAGDTTSVAQSGSSGIGSGHSEHGTRGKKEKKDRRRAMWMGKRETSDSSCTTLGCFSSQSPSQSPEESRYNNRQWGR</sequence>
<feature type="region of interest" description="Disordered" evidence="1">
    <location>
        <begin position="128"/>
        <end position="159"/>
    </location>
</feature>
<feature type="compositionally biased region" description="Polar residues" evidence="1">
    <location>
        <begin position="324"/>
        <end position="337"/>
    </location>
</feature>
<feature type="compositionally biased region" description="Basic and acidic residues" evidence="1">
    <location>
        <begin position="130"/>
        <end position="143"/>
    </location>
</feature>
<dbReference type="STRING" id="2010991.A0A3M2S8A0"/>
<accession>A0A3M2S8A0</accession>
<evidence type="ECO:0000313" key="3">
    <source>
        <dbReference type="Proteomes" id="UP000277212"/>
    </source>
</evidence>
<feature type="region of interest" description="Disordered" evidence="1">
    <location>
        <begin position="34"/>
        <end position="62"/>
    </location>
</feature>
<reference evidence="2 3" key="1">
    <citation type="submission" date="2017-06" db="EMBL/GenBank/DDBJ databases">
        <title>Comparative genomic analysis of Ambrosia Fusariam Clade fungi.</title>
        <authorList>
            <person name="Stajich J.E."/>
            <person name="Carrillo J."/>
            <person name="Kijimoto T."/>
            <person name="Eskalen A."/>
            <person name="O'Donnell K."/>
            <person name="Kasson M."/>
        </authorList>
    </citation>
    <scope>NUCLEOTIDE SEQUENCE [LARGE SCALE GENOMIC DNA]</scope>
    <source>
        <strain evidence="2">UCR3666</strain>
    </source>
</reference>
<evidence type="ECO:0000313" key="2">
    <source>
        <dbReference type="EMBL" id="RMJ13798.1"/>
    </source>
</evidence>
<dbReference type="PANTHER" id="PTHR42068:SF1">
    <property type="entry name" value="YALI0B18964P"/>
    <property type="match status" value="1"/>
</dbReference>
<name>A0A3M2S8A0_9HYPO</name>